<gene>
    <name evidence="8" type="ORF">ACFQGD_04340</name>
</gene>
<comment type="catalytic activity">
    <reaction evidence="4">
        <text>an aldehyde + NAD(+) + H2O = a carboxylate + NADH + 2 H(+)</text>
        <dbReference type="Rhea" id="RHEA:16185"/>
        <dbReference type="ChEBI" id="CHEBI:15377"/>
        <dbReference type="ChEBI" id="CHEBI:15378"/>
        <dbReference type="ChEBI" id="CHEBI:17478"/>
        <dbReference type="ChEBI" id="CHEBI:29067"/>
        <dbReference type="ChEBI" id="CHEBI:57540"/>
        <dbReference type="ChEBI" id="CHEBI:57945"/>
        <dbReference type="EC" id="1.2.1.3"/>
    </reaction>
</comment>
<comment type="similarity">
    <text evidence="1 6">Belongs to the aldehyde dehydrogenase family.</text>
</comment>
<dbReference type="RefSeq" id="WP_345401896.1">
    <property type="nucleotide sequence ID" value="NZ_BAABLA010000108.1"/>
</dbReference>
<dbReference type="InterPro" id="IPR015590">
    <property type="entry name" value="Aldehyde_DH_dom"/>
</dbReference>
<evidence type="ECO:0000313" key="8">
    <source>
        <dbReference type="EMBL" id="MFC6866366.1"/>
    </source>
</evidence>
<dbReference type="InterPro" id="IPR016162">
    <property type="entry name" value="Ald_DH_N"/>
</dbReference>
<comment type="caution">
    <text evidence="8">The sequence shown here is derived from an EMBL/GenBank/DDBJ whole genome shotgun (WGS) entry which is preliminary data.</text>
</comment>
<evidence type="ECO:0000256" key="5">
    <source>
        <dbReference type="PROSITE-ProRule" id="PRU10007"/>
    </source>
</evidence>
<keyword evidence="9" id="KW-1185">Reference proteome</keyword>
<dbReference type="InterPro" id="IPR029510">
    <property type="entry name" value="Ald_DH_CS_GLU"/>
</dbReference>
<keyword evidence="2 6" id="KW-0560">Oxidoreductase</keyword>
<evidence type="ECO:0000259" key="7">
    <source>
        <dbReference type="Pfam" id="PF00171"/>
    </source>
</evidence>
<dbReference type="InterPro" id="IPR016161">
    <property type="entry name" value="Ald_DH/histidinol_DH"/>
</dbReference>
<dbReference type="InterPro" id="IPR016160">
    <property type="entry name" value="Ald_DH_CS_CYS"/>
</dbReference>
<protein>
    <recommendedName>
        <fullName evidence="3">aldehyde dehydrogenase (NAD(+))</fullName>
        <ecNumber evidence="3">1.2.1.3</ecNumber>
    </recommendedName>
</protein>
<name>A0ABW2BTK3_9PSEU</name>
<proteinExistence type="inferred from homology"/>
<dbReference type="PANTHER" id="PTHR42804:SF1">
    <property type="entry name" value="ALDEHYDE DEHYDROGENASE-RELATED"/>
    <property type="match status" value="1"/>
</dbReference>
<dbReference type="PANTHER" id="PTHR42804">
    <property type="entry name" value="ALDEHYDE DEHYDROGENASE"/>
    <property type="match status" value="1"/>
</dbReference>
<dbReference type="Proteomes" id="UP001596337">
    <property type="component" value="Unassembled WGS sequence"/>
</dbReference>
<evidence type="ECO:0000256" key="1">
    <source>
        <dbReference type="ARBA" id="ARBA00009986"/>
    </source>
</evidence>
<dbReference type="Gene3D" id="3.40.605.10">
    <property type="entry name" value="Aldehyde Dehydrogenase, Chain A, domain 1"/>
    <property type="match status" value="1"/>
</dbReference>
<dbReference type="Gene3D" id="3.40.309.10">
    <property type="entry name" value="Aldehyde Dehydrogenase, Chain A, domain 2"/>
    <property type="match status" value="1"/>
</dbReference>
<dbReference type="PROSITE" id="PS00070">
    <property type="entry name" value="ALDEHYDE_DEHYDR_CYS"/>
    <property type="match status" value="1"/>
</dbReference>
<evidence type="ECO:0000256" key="2">
    <source>
        <dbReference type="ARBA" id="ARBA00023002"/>
    </source>
</evidence>
<dbReference type="EC" id="1.2.1.3" evidence="3"/>
<accession>A0ABW2BTK3</accession>
<dbReference type="Pfam" id="PF00171">
    <property type="entry name" value="Aldedh"/>
    <property type="match status" value="1"/>
</dbReference>
<sequence>MQRTNLYIDGEWRPPLSGEYGDVENPATEQLIGQVPAAGVADVDSAVLAAREALAGWRVLTPSQRAEYLDRLFVALEQRRGHIAYTITRELGTPVKTSVAIQTALPLRVLRSYVDLAAVIEFSERIGNSLVVKEPVGVVAAITPWNYPLHQIMAKVAPALLAGCTIVLKPADLAPLVAYVLADAVAEAGIPGGVFNLVSGQGSVLGPALVTHPGVDMVSFTGSTEVGKQIAVLAADSVKKVALELGGKSANVILDDADLAAAVKVGVGNAFLNAGQTCMAWTRMLVPYSAYEQALEIAKAALTKYVPADPLAEETKLGPLASAKQRSSVLSYIEIGLKQGARLVAGGGEVPTRGHYVPATVLADVKPDDVVAQEEIFGPVLAVIPYSDDDDAVAIANNSRYGLSGAVWSRDRNRALEIARRMETGSVDINGAAFNPLAPFGGSKQSGLGRELGRYGLEEFFQIKAIQR</sequence>
<reference evidence="9" key="1">
    <citation type="journal article" date="2019" name="Int. J. Syst. Evol. Microbiol.">
        <title>The Global Catalogue of Microorganisms (GCM) 10K type strain sequencing project: providing services to taxonomists for standard genome sequencing and annotation.</title>
        <authorList>
            <consortium name="The Broad Institute Genomics Platform"/>
            <consortium name="The Broad Institute Genome Sequencing Center for Infectious Disease"/>
            <person name="Wu L."/>
            <person name="Ma J."/>
        </authorList>
    </citation>
    <scope>NUCLEOTIDE SEQUENCE [LARGE SCALE GENOMIC DNA]</scope>
    <source>
        <strain evidence="9">KCTC 32255</strain>
    </source>
</reference>
<dbReference type="EMBL" id="JBHSXX010000001">
    <property type="protein sequence ID" value="MFC6866366.1"/>
    <property type="molecule type" value="Genomic_DNA"/>
</dbReference>
<evidence type="ECO:0000256" key="6">
    <source>
        <dbReference type="RuleBase" id="RU003345"/>
    </source>
</evidence>
<evidence type="ECO:0000313" key="9">
    <source>
        <dbReference type="Proteomes" id="UP001596337"/>
    </source>
</evidence>
<evidence type="ECO:0000256" key="4">
    <source>
        <dbReference type="ARBA" id="ARBA00049194"/>
    </source>
</evidence>
<dbReference type="PROSITE" id="PS00687">
    <property type="entry name" value="ALDEHYDE_DEHYDR_GLU"/>
    <property type="match status" value="1"/>
</dbReference>
<organism evidence="8 9">
    <name type="scientific">Haloechinothrix salitolerans</name>
    <dbReference type="NCBI Taxonomy" id="926830"/>
    <lineage>
        <taxon>Bacteria</taxon>
        <taxon>Bacillati</taxon>
        <taxon>Actinomycetota</taxon>
        <taxon>Actinomycetes</taxon>
        <taxon>Pseudonocardiales</taxon>
        <taxon>Pseudonocardiaceae</taxon>
        <taxon>Haloechinothrix</taxon>
    </lineage>
</organism>
<dbReference type="SUPFAM" id="SSF53720">
    <property type="entry name" value="ALDH-like"/>
    <property type="match status" value="1"/>
</dbReference>
<feature type="domain" description="Aldehyde dehydrogenase" evidence="7">
    <location>
        <begin position="19"/>
        <end position="466"/>
    </location>
</feature>
<evidence type="ECO:0000256" key="3">
    <source>
        <dbReference type="ARBA" id="ARBA00024226"/>
    </source>
</evidence>
<feature type="active site" evidence="5">
    <location>
        <position position="244"/>
    </location>
</feature>
<dbReference type="CDD" id="cd07138">
    <property type="entry name" value="ALDH_CddD_SSP0762"/>
    <property type="match status" value="1"/>
</dbReference>
<dbReference type="InterPro" id="IPR016163">
    <property type="entry name" value="Ald_DH_C"/>
</dbReference>